<gene>
    <name evidence="2" type="ORF">JJJ17_18460</name>
</gene>
<dbReference type="RefSeq" id="WP_200689122.1">
    <property type="nucleotide sequence ID" value="NZ_JAEPRQ010000010.1"/>
</dbReference>
<dbReference type="InterPro" id="IPR011051">
    <property type="entry name" value="RmlC_Cupin_sf"/>
</dbReference>
<dbReference type="EMBL" id="JAEPRQ010000010">
    <property type="protein sequence ID" value="MBK4217919.1"/>
    <property type="molecule type" value="Genomic_DNA"/>
</dbReference>
<accession>A0A934W2M1</accession>
<dbReference type="AlphaFoldDB" id="A0A934W2M1"/>
<dbReference type="Proteomes" id="UP000640485">
    <property type="component" value="Unassembled WGS sequence"/>
</dbReference>
<sequence>MRPGSARKGICGDLISAVRIETAPGTQFDGRTHWHENEQILVMVSGTCRVVIDGQESDVWPGDLVFFPARSRHAAIGCGPEGCVYYEIFAPARPDMLPGWVGQPVTRFD</sequence>
<name>A0A934W2M1_9RHOB</name>
<dbReference type="InterPro" id="IPR013096">
    <property type="entry name" value="Cupin_2"/>
</dbReference>
<organism evidence="2 3">
    <name type="scientific">Paracoccus caeni</name>
    <dbReference type="NCBI Taxonomy" id="657651"/>
    <lineage>
        <taxon>Bacteria</taxon>
        <taxon>Pseudomonadati</taxon>
        <taxon>Pseudomonadota</taxon>
        <taxon>Alphaproteobacteria</taxon>
        <taxon>Rhodobacterales</taxon>
        <taxon>Paracoccaceae</taxon>
        <taxon>Paracoccus</taxon>
    </lineage>
</organism>
<dbReference type="Gene3D" id="2.60.120.10">
    <property type="entry name" value="Jelly Rolls"/>
    <property type="match status" value="1"/>
</dbReference>
<dbReference type="InterPro" id="IPR014710">
    <property type="entry name" value="RmlC-like_jellyroll"/>
</dbReference>
<dbReference type="SUPFAM" id="SSF51182">
    <property type="entry name" value="RmlC-like cupins"/>
    <property type="match status" value="1"/>
</dbReference>
<reference evidence="2" key="1">
    <citation type="submission" date="2021-01" db="EMBL/GenBank/DDBJ databases">
        <title>Paracoccus amoyensis sp. nov., isolated from the surface seawater along the coast of Xiamen Island, China.</title>
        <authorList>
            <person name="Lyu L."/>
        </authorList>
    </citation>
    <scope>NUCLEOTIDE SEQUENCE</scope>
    <source>
        <strain evidence="2">MJ17</strain>
    </source>
</reference>
<proteinExistence type="predicted"/>
<feature type="domain" description="Cupin type-2" evidence="1">
    <location>
        <begin position="21"/>
        <end position="89"/>
    </location>
</feature>
<comment type="caution">
    <text evidence="2">The sequence shown here is derived from an EMBL/GenBank/DDBJ whole genome shotgun (WGS) entry which is preliminary data.</text>
</comment>
<protein>
    <submittedName>
        <fullName evidence="2">Cupin domain-containing protein</fullName>
    </submittedName>
</protein>
<keyword evidence="3" id="KW-1185">Reference proteome</keyword>
<dbReference type="Pfam" id="PF07883">
    <property type="entry name" value="Cupin_2"/>
    <property type="match status" value="1"/>
</dbReference>
<evidence type="ECO:0000259" key="1">
    <source>
        <dbReference type="Pfam" id="PF07883"/>
    </source>
</evidence>
<evidence type="ECO:0000313" key="3">
    <source>
        <dbReference type="Proteomes" id="UP000640485"/>
    </source>
</evidence>
<evidence type="ECO:0000313" key="2">
    <source>
        <dbReference type="EMBL" id="MBK4217919.1"/>
    </source>
</evidence>